<sequence>MARCYSLCGSPFTGDALTVTVKRTTDGYASNWLCDHAHPGMRIHVLARPATSCRKHSTTISC</sequence>
<dbReference type="PANTHER" id="PTHR47354">
    <property type="entry name" value="NADH OXIDOREDUCTASE HCR"/>
    <property type="match status" value="1"/>
</dbReference>
<dbReference type="GO" id="GO:0050660">
    <property type="term" value="F:flavin adenine dinucleotide binding"/>
    <property type="evidence" value="ECO:0007669"/>
    <property type="project" value="TreeGrafter"/>
</dbReference>
<keyword evidence="6 9" id="KW-0560">Oxidoreductase</keyword>
<comment type="cofactor">
    <cofactor evidence="1">
        <name>FAD</name>
        <dbReference type="ChEBI" id="CHEBI:57692"/>
    </cofactor>
</comment>
<evidence type="ECO:0000256" key="5">
    <source>
        <dbReference type="ARBA" id="ARBA00022827"/>
    </source>
</evidence>
<evidence type="ECO:0000256" key="8">
    <source>
        <dbReference type="ARBA" id="ARBA00023014"/>
    </source>
</evidence>
<dbReference type="EMBL" id="JAOB01000069">
    <property type="protein sequence ID" value="EUA23300.1"/>
    <property type="molecule type" value="Genomic_DNA"/>
</dbReference>
<dbReference type="PATRIC" id="fig|1299334.3.peg.7646"/>
<reference evidence="9" key="1">
    <citation type="submission" date="2014-01" db="EMBL/GenBank/DDBJ databases">
        <authorList>
            <person name="Brown-Elliot B."/>
            <person name="Wallace R."/>
            <person name="Lenaerts A."/>
            <person name="Ordway D."/>
            <person name="DeGroote M.A."/>
            <person name="Parker T."/>
            <person name="Sizemore C."/>
            <person name="Tallon L.J."/>
            <person name="Sadzewicz L.K."/>
            <person name="Sengamalay N."/>
            <person name="Fraser C.M."/>
            <person name="Hine E."/>
            <person name="Shefchek K.A."/>
            <person name="Das S.P."/>
            <person name="Tettelin H."/>
        </authorList>
    </citation>
    <scope>NUCLEOTIDE SEQUENCE [LARGE SCALE GENOMIC DNA]</scope>
    <source>
        <strain evidence="9">4042</strain>
    </source>
</reference>
<keyword evidence="7" id="KW-0408">Iron</keyword>
<protein>
    <submittedName>
        <fullName evidence="9">3-ketosteroid-9-alpha-hydroxylase reductase subunit domain protein</fullName>
        <ecNumber evidence="9">1.17.1.-</ecNumber>
    </submittedName>
</protein>
<dbReference type="InterPro" id="IPR017938">
    <property type="entry name" value="Riboflavin_synthase-like_b-brl"/>
</dbReference>
<dbReference type="PANTHER" id="PTHR47354:SF8">
    <property type="entry name" value="1,2-PHENYLACETYL-COA EPOXIDASE, SUBUNIT E"/>
    <property type="match status" value="1"/>
</dbReference>
<keyword evidence="2" id="KW-0285">Flavoprotein</keyword>
<proteinExistence type="predicted"/>
<evidence type="ECO:0000256" key="7">
    <source>
        <dbReference type="ARBA" id="ARBA00023004"/>
    </source>
</evidence>
<gene>
    <name evidence="9" type="ORF">I553_5705</name>
</gene>
<evidence type="ECO:0000256" key="4">
    <source>
        <dbReference type="ARBA" id="ARBA00022723"/>
    </source>
</evidence>
<accession>X7ZXG7</accession>
<dbReference type="InterPro" id="IPR050415">
    <property type="entry name" value="MRET"/>
</dbReference>
<evidence type="ECO:0000256" key="1">
    <source>
        <dbReference type="ARBA" id="ARBA00001974"/>
    </source>
</evidence>
<keyword evidence="5" id="KW-0274">FAD</keyword>
<keyword evidence="8" id="KW-0411">Iron-sulfur</keyword>
<dbReference type="SUPFAM" id="SSF63380">
    <property type="entry name" value="Riboflavin synthase domain-like"/>
    <property type="match status" value="1"/>
</dbReference>
<evidence type="ECO:0000256" key="3">
    <source>
        <dbReference type="ARBA" id="ARBA00022714"/>
    </source>
</evidence>
<keyword evidence="3" id="KW-0001">2Fe-2S</keyword>
<dbReference type="GO" id="GO:0051537">
    <property type="term" value="F:2 iron, 2 sulfur cluster binding"/>
    <property type="evidence" value="ECO:0007669"/>
    <property type="project" value="UniProtKB-KW"/>
</dbReference>
<dbReference type="GO" id="GO:0046872">
    <property type="term" value="F:metal ion binding"/>
    <property type="evidence" value="ECO:0007669"/>
    <property type="project" value="UniProtKB-KW"/>
</dbReference>
<organism evidence="9">
    <name type="scientific">Mycobacterium xenopi 4042</name>
    <dbReference type="NCBI Taxonomy" id="1299334"/>
    <lineage>
        <taxon>Bacteria</taxon>
        <taxon>Bacillati</taxon>
        <taxon>Actinomycetota</taxon>
        <taxon>Actinomycetes</taxon>
        <taxon>Mycobacteriales</taxon>
        <taxon>Mycobacteriaceae</taxon>
        <taxon>Mycobacterium</taxon>
    </lineage>
</organism>
<dbReference type="Gene3D" id="2.40.30.10">
    <property type="entry name" value="Translation factors"/>
    <property type="match status" value="1"/>
</dbReference>
<dbReference type="GO" id="GO:0016491">
    <property type="term" value="F:oxidoreductase activity"/>
    <property type="evidence" value="ECO:0007669"/>
    <property type="project" value="UniProtKB-KW"/>
</dbReference>
<name>X7ZXG7_MYCXE</name>
<evidence type="ECO:0000256" key="2">
    <source>
        <dbReference type="ARBA" id="ARBA00022630"/>
    </source>
</evidence>
<dbReference type="EC" id="1.17.1.-" evidence="9"/>
<evidence type="ECO:0000313" key="9">
    <source>
        <dbReference type="EMBL" id="EUA23300.1"/>
    </source>
</evidence>
<dbReference type="AlphaFoldDB" id="X7ZXG7"/>
<evidence type="ECO:0000256" key="6">
    <source>
        <dbReference type="ARBA" id="ARBA00023002"/>
    </source>
</evidence>
<keyword evidence="4" id="KW-0479">Metal-binding</keyword>
<comment type="caution">
    <text evidence="9">The sequence shown here is derived from an EMBL/GenBank/DDBJ whole genome shotgun (WGS) entry which is preliminary data.</text>
</comment>